<protein>
    <recommendedName>
        <fullName evidence="2">PDZ domain-containing protein</fullName>
    </recommendedName>
</protein>
<feature type="region of interest" description="Disordered" evidence="1">
    <location>
        <begin position="28"/>
        <end position="85"/>
    </location>
</feature>
<evidence type="ECO:0000313" key="3">
    <source>
        <dbReference type="EnsemblPlants" id="TuG1812G0500002467.01.T01"/>
    </source>
</evidence>
<evidence type="ECO:0000256" key="1">
    <source>
        <dbReference type="SAM" id="MobiDB-lite"/>
    </source>
</evidence>
<evidence type="ECO:0000313" key="4">
    <source>
        <dbReference type="Proteomes" id="UP000015106"/>
    </source>
</evidence>
<keyword evidence="4" id="KW-1185">Reference proteome</keyword>
<name>A0A8R7QFG7_TRIUA</name>
<reference evidence="3" key="3">
    <citation type="submission" date="2022-06" db="UniProtKB">
        <authorList>
            <consortium name="EnsemblPlants"/>
        </authorList>
    </citation>
    <scope>IDENTIFICATION</scope>
</reference>
<dbReference type="RefSeq" id="XP_048530295.1">
    <property type="nucleotide sequence ID" value="XM_048674338.1"/>
</dbReference>
<gene>
    <name evidence="3" type="primary">LOC125509373</name>
</gene>
<dbReference type="Gene3D" id="2.40.10.120">
    <property type="match status" value="1"/>
</dbReference>
<dbReference type="InterPro" id="IPR009003">
    <property type="entry name" value="Peptidase_S1_PA"/>
</dbReference>
<accession>A0A8R7QFG7</accession>
<dbReference type="EnsemblPlants" id="TuG1812G0500002467.01.T01">
    <property type="protein sequence ID" value="TuG1812G0500002467.01.T01"/>
    <property type="gene ID" value="TuG1812G0500002467.01"/>
</dbReference>
<dbReference type="Pfam" id="PF13365">
    <property type="entry name" value="Trypsin_2"/>
    <property type="match status" value="1"/>
</dbReference>
<dbReference type="GeneID" id="125509373"/>
<sequence length="509" mass="56469">MRGAQLPAAPCRRASAIPLEQERLLQSAPAAIPDFPSTSVVQEMPRKNQECTRMGGGASTSKKRKASLQSNSNREDSPPPRDDLSRILRKSLLPRGYPMPSKITGGMRLVNTFELCFGNLDGYSEEHTSIKLLALSLCQSIVSLAAFKGQDRRFTCTGTIIQHTASSMSILTSASLIRSSEDESKILDKLEIKVRLPNGKLVVGKLWKYDFYYNIAVVNTKAFPEFHAACFHNEVPANVKFSQSKLVAIGRVFESGELMATGGTLLYKTCKFDCQQLMASTCKTTKAGIGGPIIDADGKFIGMSFYYKDGAPFLPITILQKCLKHFNEFGRVLQPWHGLRIGSLQAEKLRVREEVHDILPHAHGIYVQKVVSGSPSADSGIKAGDVITKLDDFALSNAQEFHELILDKAESAFRHGEGMHLTVSFLRPSSGSEFCATISAEVIDMSEQNMSSQNKSKQNSVRWPVPKTKWLYPDDERDADMMPLVRKCRRPGYVYEAPLMTDVSRYTRV</sequence>
<dbReference type="SUPFAM" id="SSF50156">
    <property type="entry name" value="PDZ domain-like"/>
    <property type="match status" value="1"/>
</dbReference>
<dbReference type="SUPFAM" id="SSF50494">
    <property type="entry name" value="Trypsin-like serine proteases"/>
    <property type="match status" value="1"/>
</dbReference>
<dbReference type="OrthoDB" id="4217619at2759"/>
<dbReference type="InterPro" id="IPR036034">
    <property type="entry name" value="PDZ_sf"/>
</dbReference>
<dbReference type="KEGG" id="tua:125509373"/>
<dbReference type="SMART" id="SM00228">
    <property type="entry name" value="PDZ"/>
    <property type="match status" value="1"/>
</dbReference>
<reference evidence="3" key="2">
    <citation type="submission" date="2018-03" db="EMBL/GenBank/DDBJ databases">
        <title>The Triticum urartu genome reveals the dynamic nature of wheat genome evolution.</title>
        <authorList>
            <person name="Ling H."/>
            <person name="Ma B."/>
            <person name="Shi X."/>
            <person name="Liu H."/>
            <person name="Dong L."/>
            <person name="Sun H."/>
            <person name="Cao Y."/>
            <person name="Gao Q."/>
            <person name="Zheng S."/>
            <person name="Li Y."/>
            <person name="Yu Y."/>
            <person name="Du H."/>
            <person name="Qi M."/>
            <person name="Li Y."/>
            <person name="Yu H."/>
            <person name="Cui Y."/>
            <person name="Wang N."/>
            <person name="Chen C."/>
            <person name="Wu H."/>
            <person name="Zhao Y."/>
            <person name="Zhang J."/>
            <person name="Li Y."/>
            <person name="Zhou W."/>
            <person name="Zhang B."/>
            <person name="Hu W."/>
            <person name="Eijk M."/>
            <person name="Tang J."/>
            <person name="Witsenboer H."/>
            <person name="Zhao S."/>
            <person name="Li Z."/>
            <person name="Zhang A."/>
            <person name="Wang D."/>
            <person name="Liang C."/>
        </authorList>
    </citation>
    <scope>NUCLEOTIDE SEQUENCE [LARGE SCALE GENOMIC DNA]</scope>
    <source>
        <strain evidence="3">cv. G1812</strain>
    </source>
</reference>
<organism evidence="3 4">
    <name type="scientific">Triticum urartu</name>
    <name type="common">Red wild einkorn</name>
    <name type="synonym">Crithodium urartu</name>
    <dbReference type="NCBI Taxonomy" id="4572"/>
    <lineage>
        <taxon>Eukaryota</taxon>
        <taxon>Viridiplantae</taxon>
        <taxon>Streptophyta</taxon>
        <taxon>Embryophyta</taxon>
        <taxon>Tracheophyta</taxon>
        <taxon>Spermatophyta</taxon>
        <taxon>Magnoliopsida</taxon>
        <taxon>Liliopsida</taxon>
        <taxon>Poales</taxon>
        <taxon>Poaceae</taxon>
        <taxon>BOP clade</taxon>
        <taxon>Pooideae</taxon>
        <taxon>Triticodae</taxon>
        <taxon>Triticeae</taxon>
        <taxon>Triticinae</taxon>
        <taxon>Triticum</taxon>
    </lineage>
</organism>
<dbReference type="Proteomes" id="UP000015106">
    <property type="component" value="Chromosome 5"/>
</dbReference>
<reference evidence="4" key="1">
    <citation type="journal article" date="2013" name="Nature">
        <title>Draft genome of the wheat A-genome progenitor Triticum urartu.</title>
        <authorList>
            <person name="Ling H.Q."/>
            <person name="Zhao S."/>
            <person name="Liu D."/>
            <person name="Wang J."/>
            <person name="Sun H."/>
            <person name="Zhang C."/>
            <person name="Fan H."/>
            <person name="Li D."/>
            <person name="Dong L."/>
            <person name="Tao Y."/>
            <person name="Gao C."/>
            <person name="Wu H."/>
            <person name="Li Y."/>
            <person name="Cui Y."/>
            <person name="Guo X."/>
            <person name="Zheng S."/>
            <person name="Wang B."/>
            <person name="Yu K."/>
            <person name="Liang Q."/>
            <person name="Yang W."/>
            <person name="Lou X."/>
            <person name="Chen J."/>
            <person name="Feng M."/>
            <person name="Jian J."/>
            <person name="Zhang X."/>
            <person name="Luo G."/>
            <person name="Jiang Y."/>
            <person name="Liu J."/>
            <person name="Wang Z."/>
            <person name="Sha Y."/>
            <person name="Zhang B."/>
            <person name="Wu H."/>
            <person name="Tang D."/>
            <person name="Shen Q."/>
            <person name="Xue P."/>
            <person name="Zou S."/>
            <person name="Wang X."/>
            <person name="Liu X."/>
            <person name="Wang F."/>
            <person name="Yang Y."/>
            <person name="An X."/>
            <person name="Dong Z."/>
            <person name="Zhang K."/>
            <person name="Zhang X."/>
            <person name="Luo M.C."/>
            <person name="Dvorak J."/>
            <person name="Tong Y."/>
            <person name="Wang J."/>
            <person name="Yang H."/>
            <person name="Li Z."/>
            <person name="Wang D."/>
            <person name="Zhang A."/>
            <person name="Wang J."/>
        </authorList>
    </citation>
    <scope>NUCLEOTIDE SEQUENCE</scope>
    <source>
        <strain evidence="4">cv. G1812</strain>
    </source>
</reference>
<dbReference type="Pfam" id="PF13180">
    <property type="entry name" value="PDZ_2"/>
    <property type="match status" value="1"/>
</dbReference>
<dbReference type="InterPro" id="IPR001478">
    <property type="entry name" value="PDZ"/>
</dbReference>
<proteinExistence type="predicted"/>
<dbReference type="Gene3D" id="2.30.42.10">
    <property type="match status" value="1"/>
</dbReference>
<feature type="domain" description="PDZ" evidence="2">
    <location>
        <begin position="364"/>
        <end position="397"/>
    </location>
</feature>
<dbReference type="PANTHER" id="PTHR47389">
    <property type="entry name" value="OS09G0436400 PROTEIN"/>
    <property type="match status" value="1"/>
</dbReference>
<dbReference type="PROSITE" id="PS50106">
    <property type="entry name" value="PDZ"/>
    <property type="match status" value="1"/>
</dbReference>
<dbReference type="Gramene" id="TuG1812G0500002467.01.T01">
    <property type="protein sequence ID" value="TuG1812G0500002467.01.T01"/>
    <property type="gene ID" value="TuG1812G0500002467.01"/>
</dbReference>
<dbReference type="AlphaFoldDB" id="A0A8R7QFG7"/>
<dbReference type="PANTHER" id="PTHR47389:SF4">
    <property type="entry name" value="OS09G0436400 PROTEIN"/>
    <property type="match status" value="1"/>
</dbReference>
<feature type="compositionally biased region" description="Basic and acidic residues" evidence="1">
    <location>
        <begin position="73"/>
        <end position="85"/>
    </location>
</feature>
<evidence type="ECO:0000259" key="2">
    <source>
        <dbReference type="PROSITE" id="PS50106"/>
    </source>
</evidence>